<organism evidence="2">
    <name type="scientific">marine sediment metagenome</name>
    <dbReference type="NCBI Taxonomy" id="412755"/>
    <lineage>
        <taxon>unclassified sequences</taxon>
        <taxon>metagenomes</taxon>
        <taxon>ecological metagenomes</taxon>
    </lineage>
</organism>
<dbReference type="CDD" id="cd06558">
    <property type="entry name" value="crotonase-like"/>
    <property type="match status" value="1"/>
</dbReference>
<dbReference type="GO" id="GO:0006635">
    <property type="term" value="P:fatty acid beta-oxidation"/>
    <property type="evidence" value="ECO:0007669"/>
    <property type="project" value="TreeGrafter"/>
</dbReference>
<dbReference type="SUPFAM" id="SSF52096">
    <property type="entry name" value="ClpP/crotonase"/>
    <property type="match status" value="1"/>
</dbReference>
<gene>
    <name evidence="2" type="ORF">LCGC14_2342280</name>
</gene>
<dbReference type="InterPro" id="IPR029045">
    <property type="entry name" value="ClpP/crotonase-like_dom_sf"/>
</dbReference>
<dbReference type="GO" id="GO:0016829">
    <property type="term" value="F:lyase activity"/>
    <property type="evidence" value="ECO:0007669"/>
    <property type="project" value="UniProtKB-KW"/>
</dbReference>
<comment type="caution">
    <text evidence="2">The sequence shown here is derived from an EMBL/GenBank/DDBJ whole genome shotgun (WGS) entry which is preliminary data.</text>
</comment>
<proteinExistence type="predicted"/>
<dbReference type="EMBL" id="LAZR01033915">
    <property type="protein sequence ID" value="KKL46765.1"/>
    <property type="molecule type" value="Genomic_DNA"/>
</dbReference>
<sequence>RLGMPPVKLGVVYPVEGYELFVRVLGPATAKALFLTGRRFSAQEALSMGMLTHLEPADTFGSYVEELAREIAEENAPVAVKGAKVILNRVAAGPLSDEELAEARRLMVQAFQSEDAREARAAFAAKRKPQFSGR</sequence>
<feature type="non-terminal residue" evidence="2">
    <location>
        <position position="1"/>
    </location>
</feature>
<dbReference type="AlphaFoldDB" id="A0A0F9EPE9"/>
<dbReference type="InterPro" id="IPR014748">
    <property type="entry name" value="Enoyl-CoA_hydra_C"/>
</dbReference>
<accession>A0A0F9EPE9</accession>
<name>A0A0F9EPE9_9ZZZZ</name>
<dbReference type="PANTHER" id="PTHR11941">
    <property type="entry name" value="ENOYL-COA HYDRATASE-RELATED"/>
    <property type="match status" value="1"/>
</dbReference>
<reference evidence="2" key="1">
    <citation type="journal article" date="2015" name="Nature">
        <title>Complex archaea that bridge the gap between prokaryotes and eukaryotes.</title>
        <authorList>
            <person name="Spang A."/>
            <person name="Saw J.H."/>
            <person name="Jorgensen S.L."/>
            <person name="Zaremba-Niedzwiedzka K."/>
            <person name="Martijn J."/>
            <person name="Lind A.E."/>
            <person name="van Eijk R."/>
            <person name="Schleper C."/>
            <person name="Guy L."/>
            <person name="Ettema T.J."/>
        </authorList>
    </citation>
    <scope>NUCLEOTIDE SEQUENCE</scope>
</reference>
<evidence type="ECO:0000256" key="1">
    <source>
        <dbReference type="ARBA" id="ARBA00023239"/>
    </source>
</evidence>
<dbReference type="PANTHER" id="PTHR11941:SF54">
    <property type="entry name" value="ENOYL-COA HYDRATASE, MITOCHONDRIAL"/>
    <property type="match status" value="1"/>
</dbReference>
<evidence type="ECO:0000313" key="2">
    <source>
        <dbReference type="EMBL" id="KKL46765.1"/>
    </source>
</evidence>
<evidence type="ECO:0008006" key="3">
    <source>
        <dbReference type="Google" id="ProtNLM"/>
    </source>
</evidence>
<dbReference type="InterPro" id="IPR001753">
    <property type="entry name" value="Enoyl-CoA_hydra/iso"/>
</dbReference>
<keyword evidence="1" id="KW-0456">Lyase</keyword>
<dbReference type="Gene3D" id="1.10.12.10">
    <property type="entry name" value="Lyase 2-enoyl-coa Hydratase, Chain A, domain 2"/>
    <property type="match status" value="1"/>
</dbReference>
<dbReference type="Pfam" id="PF00378">
    <property type="entry name" value="ECH_1"/>
    <property type="match status" value="1"/>
</dbReference>
<dbReference type="Gene3D" id="3.90.226.10">
    <property type="entry name" value="2-enoyl-CoA Hydratase, Chain A, domain 1"/>
    <property type="match status" value="1"/>
</dbReference>
<protein>
    <recommendedName>
        <fullName evidence="3">Enoyl-CoA hydratase</fullName>
    </recommendedName>
</protein>